<keyword evidence="1" id="KW-1133">Transmembrane helix</keyword>
<evidence type="ECO:0000313" key="2">
    <source>
        <dbReference type="EMBL" id="CAD6185879.1"/>
    </source>
</evidence>
<organism evidence="2 3">
    <name type="scientific">Caenorhabditis auriculariae</name>
    <dbReference type="NCBI Taxonomy" id="2777116"/>
    <lineage>
        <taxon>Eukaryota</taxon>
        <taxon>Metazoa</taxon>
        <taxon>Ecdysozoa</taxon>
        <taxon>Nematoda</taxon>
        <taxon>Chromadorea</taxon>
        <taxon>Rhabditida</taxon>
        <taxon>Rhabditina</taxon>
        <taxon>Rhabditomorpha</taxon>
        <taxon>Rhabditoidea</taxon>
        <taxon>Rhabditidae</taxon>
        <taxon>Peloderinae</taxon>
        <taxon>Caenorhabditis</taxon>
    </lineage>
</organism>
<keyword evidence="1" id="KW-0472">Membrane</keyword>
<sequence length="145" mass="16740">MADNLEDFFNVNTSIHLSKATWMLILLIPMLSICSIRRLSVLAPFAMAANFVYVLAVAVVLFFFLSDLRPISSIPWFGKTHGSSFYFFRNRHVCFRRRRCDHANRKSNAIAALFYRMEWSPELELLGGSGHFLGHRLLWISLLGR</sequence>
<dbReference type="Proteomes" id="UP000835052">
    <property type="component" value="Unassembled WGS sequence"/>
</dbReference>
<feature type="transmembrane region" description="Helical" evidence="1">
    <location>
        <begin position="45"/>
        <end position="65"/>
    </location>
</feature>
<name>A0A8S1GRH5_9PELO</name>
<proteinExistence type="predicted"/>
<dbReference type="AlphaFoldDB" id="A0A8S1GRH5"/>
<gene>
    <name evidence="2" type="ORF">CAUJ_LOCUS1798</name>
</gene>
<accession>A0A8S1GRH5</accession>
<keyword evidence="1" id="KW-0812">Transmembrane</keyword>
<evidence type="ECO:0000256" key="1">
    <source>
        <dbReference type="SAM" id="Phobius"/>
    </source>
</evidence>
<protein>
    <recommendedName>
        <fullName evidence="4">Amino acid transporter transmembrane domain-containing protein</fullName>
    </recommendedName>
</protein>
<evidence type="ECO:0008006" key="4">
    <source>
        <dbReference type="Google" id="ProtNLM"/>
    </source>
</evidence>
<dbReference type="OrthoDB" id="1684102at2759"/>
<comment type="caution">
    <text evidence="2">The sequence shown here is derived from an EMBL/GenBank/DDBJ whole genome shotgun (WGS) entry which is preliminary data.</text>
</comment>
<feature type="transmembrane region" description="Helical" evidence="1">
    <location>
        <begin position="20"/>
        <end position="39"/>
    </location>
</feature>
<reference evidence="2" key="1">
    <citation type="submission" date="2020-10" db="EMBL/GenBank/DDBJ databases">
        <authorList>
            <person name="Kikuchi T."/>
        </authorList>
    </citation>
    <scope>NUCLEOTIDE SEQUENCE</scope>
    <source>
        <strain evidence="2">NKZ352</strain>
    </source>
</reference>
<keyword evidence="3" id="KW-1185">Reference proteome</keyword>
<evidence type="ECO:0000313" key="3">
    <source>
        <dbReference type="Proteomes" id="UP000835052"/>
    </source>
</evidence>
<dbReference type="EMBL" id="CAJGYM010000003">
    <property type="protein sequence ID" value="CAD6185879.1"/>
    <property type="molecule type" value="Genomic_DNA"/>
</dbReference>